<proteinExistence type="predicted"/>
<gene>
    <name evidence="2" type="ORF">C1H46_045503</name>
</gene>
<feature type="transmembrane region" description="Helical" evidence="1">
    <location>
        <begin position="57"/>
        <end position="75"/>
    </location>
</feature>
<name>A0A540K417_MALBA</name>
<keyword evidence="1" id="KW-0472">Membrane</keyword>
<dbReference type="EMBL" id="VIEB01006357">
    <property type="protein sequence ID" value="TQD68964.1"/>
    <property type="molecule type" value="Genomic_DNA"/>
</dbReference>
<keyword evidence="3" id="KW-1185">Reference proteome</keyword>
<keyword evidence="1" id="KW-0812">Transmembrane</keyword>
<comment type="caution">
    <text evidence="2">The sequence shown here is derived from an EMBL/GenBank/DDBJ whole genome shotgun (WGS) entry which is preliminary data.</text>
</comment>
<evidence type="ECO:0000256" key="1">
    <source>
        <dbReference type="SAM" id="Phobius"/>
    </source>
</evidence>
<accession>A0A540K417</accession>
<organism evidence="2 3">
    <name type="scientific">Malus baccata</name>
    <name type="common">Siberian crab apple</name>
    <name type="synonym">Pyrus baccata</name>
    <dbReference type="NCBI Taxonomy" id="106549"/>
    <lineage>
        <taxon>Eukaryota</taxon>
        <taxon>Viridiplantae</taxon>
        <taxon>Streptophyta</taxon>
        <taxon>Embryophyta</taxon>
        <taxon>Tracheophyta</taxon>
        <taxon>Spermatophyta</taxon>
        <taxon>Magnoliopsida</taxon>
        <taxon>eudicotyledons</taxon>
        <taxon>Gunneridae</taxon>
        <taxon>Pentapetalae</taxon>
        <taxon>rosids</taxon>
        <taxon>fabids</taxon>
        <taxon>Rosales</taxon>
        <taxon>Rosaceae</taxon>
        <taxon>Amygdaloideae</taxon>
        <taxon>Maleae</taxon>
        <taxon>Malus</taxon>
    </lineage>
</organism>
<keyword evidence="1" id="KW-1133">Transmembrane helix</keyword>
<protein>
    <submittedName>
        <fullName evidence="2">Uncharacterized protein</fullName>
    </submittedName>
</protein>
<sequence>MRKSTYEEEYREKGGKLKKLNCVFHFIVKLLLNTYNLKTITSHSRNPNVENQRLMVSGGFMMLSVKHILFSILHYSKPKK</sequence>
<dbReference type="Proteomes" id="UP000315295">
    <property type="component" value="Unassembled WGS sequence"/>
</dbReference>
<evidence type="ECO:0000313" key="3">
    <source>
        <dbReference type="Proteomes" id="UP000315295"/>
    </source>
</evidence>
<dbReference type="AlphaFoldDB" id="A0A540K417"/>
<evidence type="ECO:0000313" key="2">
    <source>
        <dbReference type="EMBL" id="TQD68964.1"/>
    </source>
</evidence>
<reference evidence="2 3" key="1">
    <citation type="journal article" date="2019" name="G3 (Bethesda)">
        <title>Sequencing of a Wild Apple (Malus baccata) Genome Unravels the Differences Between Cultivated and Wild Apple Species Regarding Disease Resistance and Cold Tolerance.</title>
        <authorList>
            <person name="Chen X."/>
        </authorList>
    </citation>
    <scope>NUCLEOTIDE SEQUENCE [LARGE SCALE GENOMIC DNA]</scope>
    <source>
        <strain evidence="3">cv. Shandingzi</strain>
        <tissue evidence="2">Leaves</tissue>
    </source>
</reference>